<dbReference type="Proteomes" id="UP001214638">
    <property type="component" value="Unassembled WGS sequence"/>
</dbReference>
<evidence type="ECO:0000256" key="7">
    <source>
        <dbReference type="ARBA" id="ARBA00022691"/>
    </source>
</evidence>
<dbReference type="GeneID" id="94335228"/>
<dbReference type="GO" id="GO:0016435">
    <property type="term" value="F:rRNA (guanine) methyltransferase activity"/>
    <property type="evidence" value="ECO:0007669"/>
    <property type="project" value="InterPro"/>
</dbReference>
<dbReference type="Gene3D" id="3.40.50.150">
    <property type="entry name" value="Vaccinia Virus protein VP39"/>
    <property type="match status" value="1"/>
</dbReference>
<evidence type="ECO:0000256" key="3">
    <source>
        <dbReference type="ARBA" id="ARBA00005547"/>
    </source>
</evidence>
<evidence type="ECO:0000256" key="6">
    <source>
        <dbReference type="ARBA" id="ARBA00022679"/>
    </source>
</evidence>
<gene>
    <name evidence="10" type="ORF">BdWA1_000930</name>
</gene>
<keyword evidence="7" id="KW-0949">S-adenosyl-L-methionine</keyword>
<feature type="domain" description="Methyltransferase" evidence="9">
    <location>
        <begin position="54"/>
        <end position="128"/>
    </location>
</feature>
<dbReference type="KEGG" id="bdw:94335228"/>
<keyword evidence="4" id="KW-0963">Cytoplasm</keyword>
<keyword evidence="5" id="KW-0489">Methyltransferase</keyword>
<dbReference type="GO" id="GO:0070476">
    <property type="term" value="P:rRNA (guanine-N7)-methylation"/>
    <property type="evidence" value="ECO:0007669"/>
    <property type="project" value="InterPro"/>
</dbReference>
<protein>
    <submittedName>
        <fullName evidence="10">Bifunctional 18S rRNA (Guanine(1575)-N(7))-methyltransferase Bud23-like/S-adenosyl-L-methionine-dependent methyltransferase superfamily/Methyltransferase type 11</fullName>
    </submittedName>
</protein>
<dbReference type="FunFam" id="3.40.50.150:FF:000017">
    <property type="entry name" value="probable 18S rRNA (Guanine-N(7))-methyltransferase"/>
    <property type="match status" value="1"/>
</dbReference>
<evidence type="ECO:0000256" key="1">
    <source>
        <dbReference type="ARBA" id="ARBA00004123"/>
    </source>
</evidence>
<dbReference type="CDD" id="cd02440">
    <property type="entry name" value="AdoMet_MTases"/>
    <property type="match status" value="1"/>
</dbReference>
<dbReference type="GO" id="GO:0005730">
    <property type="term" value="C:nucleolus"/>
    <property type="evidence" value="ECO:0007669"/>
    <property type="project" value="TreeGrafter"/>
</dbReference>
<evidence type="ECO:0000256" key="2">
    <source>
        <dbReference type="ARBA" id="ARBA00004496"/>
    </source>
</evidence>
<dbReference type="PANTHER" id="PTHR12734:SF0">
    <property type="entry name" value="18S RRNA (GUANINE-N(7))-METHYLTRANSFERASE-RELATED"/>
    <property type="match status" value="1"/>
</dbReference>
<evidence type="ECO:0000256" key="8">
    <source>
        <dbReference type="ARBA" id="ARBA00023242"/>
    </source>
</evidence>
<evidence type="ECO:0000256" key="5">
    <source>
        <dbReference type="ARBA" id="ARBA00022603"/>
    </source>
</evidence>
<dbReference type="SUPFAM" id="SSF53335">
    <property type="entry name" value="S-adenosyl-L-methionine-dependent methyltransferases"/>
    <property type="match status" value="1"/>
</dbReference>
<dbReference type="InterPro" id="IPR029063">
    <property type="entry name" value="SAM-dependent_MTases_sf"/>
</dbReference>
<dbReference type="InterPro" id="IPR041698">
    <property type="entry name" value="Methyltransf_25"/>
</dbReference>
<dbReference type="AlphaFoldDB" id="A0AAD9PP18"/>
<sequence length="277" mass="31465">MASRPEHIAPPEIYYDRNEARSYTLNSHIRSIQVDMSERALEMLLLPENDCSLVLDVGCGSGISGQVLHEDGNFWIGVDISVFMLDEALENGANEQGDMILADMGETFNFRPHSFDGAISISALQWLCVANKSDQEPYKRLVAFFKWLYKCLNYGARAALQFYPENAQQIDMIISAAHKCSFGGGLVVDFPDSVKAKKYVEPFVYNLRYYLCIWSGMTGIPQSLPQQLLEEAQEAETFHHNRKRKRKDKKTSLRSKILAKKEQQRKKVCCQLAALKP</sequence>
<dbReference type="RefSeq" id="XP_067804769.1">
    <property type="nucleotide sequence ID" value="XM_067945978.1"/>
</dbReference>
<evidence type="ECO:0000313" key="10">
    <source>
        <dbReference type="EMBL" id="KAK2197927.1"/>
    </source>
</evidence>
<comment type="similarity">
    <text evidence="3">Belongs to the class I-like SAM-binding methyltransferase superfamily. BUD23/WBSCR22 family.</text>
</comment>
<evidence type="ECO:0000259" key="9">
    <source>
        <dbReference type="Pfam" id="PF13649"/>
    </source>
</evidence>
<accession>A0AAD9PP18</accession>
<evidence type="ECO:0000256" key="4">
    <source>
        <dbReference type="ARBA" id="ARBA00022490"/>
    </source>
</evidence>
<dbReference type="InterPro" id="IPR039769">
    <property type="entry name" value="Bud23-like"/>
</dbReference>
<proteinExistence type="inferred from homology"/>
<organism evidence="10 11">
    <name type="scientific">Babesia duncani</name>
    <dbReference type="NCBI Taxonomy" id="323732"/>
    <lineage>
        <taxon>Eukaryota</taxon>
        <taxon>Sar</taxon>
        <taxon>Alveolata</taxon>
        <taxon>Apicomplexa</taxon>
        <taxon>Aconoidasida</taxon>
        <taxon>Piroplasmida</taxon>
        <taxon>Babesiidae</taxon>
        <taxon>Babesia</taxon>
    </lineage>
</organism>
<keyword evidence="11" id="KW-1185">Reference proteome</keyword>
<comment type="subcellular location">
    <subcellularLocation>
        <location evidence="2">Cytoplasm</location>
    </subcellularLocation>
    <subcellularLocation>
        <location evidence="1">Nucleus</location>
    </subcellularLocation>
</comment>
<keyword evidence="8" id="KW-0539">Nucleus</keyword>
<dbReference type="GO" id="GO:0005737">
    <property type="term" value="C:cytoplasm"/>
    <property type="evidence" value="ECO:0007669"/>
    <property type="project" value="UniProtKB-SubCell"/>
</dbReference>
<reference evidence="10" key="1">
    <citation type="journal article" date="2023" name="Nat. Microbiol.">
        <title>Babesia duncani multi-omics identifies virulence factors and drug targets.</title>
        <authorList>
            <person name="Singh P."/>
            <person name="Lonardi S."/>
            <person name="Liang Q."/>
            <person name="Vydyam P."/>
            <person name="Khabirova E."/>
            <person name="Fang T."/>
            <person name="Gihaz S."/>
            <person name="Thekkiniath J."/>
            <person name="Munshi M."/>
            <person name="Abel S."/>
            <person name="Ciampossin L."/>
            <person name="Batugedara G."/>
            <person name="Gupta M."/>
            <person name="Lu X.M."/>
            <person name="Lenz T."/>
            <person name="Chakravarty S."/>
            <person name="Cornillot E."/>
            <person name="Hu Y."/>
            <person name="Ma W."/>
            <person name="Gonzalez L.M."/>
            <person name="Sanchez S."/>
            <person name="Estrada K."/>
            <person name="Sanchez-Flores A."/>
            <person name="Montero E."/>
            <person name="Harb O.S."/>
            <person name="Le Roch K.G."/>
            <person name="Mamoun C.B."/>
        </authorList>
    </citation>
    <scope>NUCLEOTIDE SEQUENCE</scope>
    <source>
        <strain evidence="10">WA1</strain>
    </source>
</reference>
<dbReference type="Pfam" id="PF13649">
    <property type="entry name" value="Methyltransf_25"/>
    <property type="match status" value="1"/>
</dbReference>
<name>A0AAD9PP18_9APIC</name>
<dbReference type="PANTHER" id="PTHR12734">
    <property type="entry name" value="METHYLTRANSFERASE-RELATED"/>
    <property type="match status" value="1"/>
</dbReference>
<dbReference type="EMBL" id="JALLKP010000001">
    <property type="protein sequence ID" value="KAK2197927.1"/>
    <property type="molecule type" value="Genomic_DNA"/>
</dbReference>
<keyword evidence="6" id="KW-0808">Transferase</keyword>
<comment type="caution">
    <text evidence="10">The sequence shown here is derived from an EMBL/GenBank/DDBJ whole genome shotgun (WGS) entry which is preliminary data.</text>
</comment>
<evidence type="ECO:0000313" key="11">
    <source>
        <dbReference type="Proteomes" id="UP001214638"/>
    </source>
</evidence>